<comment type="caution">
    <text evidence="4">The sequence shown here is derived from an EMBL/GenBank/DDBJ whole genome shotgun (WGS) entry which is preliminary data.</text>
</comment>
<name>A0A8H7D6H9_9AGAR</name>
<feature type="transmembrane region" description="Helical" evidence="2">
    <location>
        <begin position="203"/>
        <end position="229"/>
    </location>
</feature>
<feature type="region of interest" description="Disordered" evidence="1">
    <location>
        <begin position="291"/>
        <end position="330"/>
    </location>
</feature>
<dbReference type="Pfam" id="PF20152">
    <property type="entry name" value="DUF6534"/>
    <property type="match status" value="1"/>
</dbReference>
<evidence type="ECO:0000256" key="2">
    <source>
        <dbReference type="SAM" id="Phobius"/>
    </source>
</evidence>
<feature type="domain" description="DUF6534" evidence="3">
    <location>
        <begin position="173"/>
        <end position="261"/>
    </location>
</feature>
<feature type="transmembrane region" description="Helical" evidence="2">
    <location>
        <begin position="170"/>
        <end position="191"/>
    </location>
</feature>
<dbReference type="InterPro" id="IPR045339">
    <property type="entry name" value="DUF6534"/>
</dbReference>
<feature type="transmembrane region" description="Helical" evidence="2">
    <location>
        <begin position="83"/>
        <end position="105"/>
    </location>
</feature>
<proteinExistence type="predicted"/>
<feature type="transmembrane region" description="Helical" evidence="2">
    <location>
        <begin position="43"/>
        <end position="71"/>
    </location>
</feature>
<keyword evidence="2" id="KW-0472">Membrane</keyword>
<gene>
    <name evidence="4" type="ORF">MSAN_01148500</name>
</gene>
<feature type="transmembrane region" description="Helical" evidence="2">
    <location>
        <begin position="12"/>
        <end position="31"/>
    </location>
</feature>
<feature type="transmembrane region" description="Helical" evidence="2">
    <location>
        <begin position="235"/>
        <end position="257"/>
    </location>
</feature>
<evidence type="ECO:0000313" key="5">
    <source>
        <dbReference type="Proteomes" id="UP000623467"/>
    </source>
</evidence>
<evidence type="ECO:0000313" key="4">
    <source>
        <dbReference type="EMBL" id="KAF7361167.1"/>
    </source>
</evidence>
<accession>A0A8H7D6H9</accession>
<feature type="transmembrane region" description="Helical" evidence="2">
    <location>
        <begin position="126"/>
        <end position="150"/>
    </location>
</feature>
<dbReference type="PANTHER" id="PTHR40465:SF1">
    <property type="entry name" value="DUF6534 DOMAIN-CONTAINING PROTEIN"/>
    <property type="match status" value="1"/>
</dbReference>
<feature type="compositionally biased region" description="Polar residues" evidence="1">
    <location>
        <begin position="307"/>
        <end position="330"/>
    </location>
</feature>
<dbReference type="Proteomes" id="UP000623467">
    <property type="component" value="Unassembled WGS sequence"/>
</dbReference>
<dbReference type="AlphaFoldDB" id="A0A8H7D6H9"/>
<dbReference type="OrthoDB" id="3223377at2759"/>
<reference evidence="4" key="1">
    <citation type="submission" date="2020-05" db="EMBL/GenBank/DDBJ databases">
        <title>Mycena genomes resolve the evolution of fungal bioluminescence.</title>
        <authorList>
            <person name="Tsai I.J."/>
        </authorList>
    </citation>
    <scope>NUCLEOTIDE SEQUENCE</scope>
    <source>
        <strain evidence="4">160909Yilan</strain>
    </source>
</reference>
<dbReference type="EMBL" id="JACAZH010000008">
    <property type="protein sequence ID" value="KAF7361167.1"/>
    <property type="molecule type" value="Genomic_DNA"/>
</dbReference>
<evidence type="ECO:0000256" key="1">
    <source>
        <dbReference type="SAM" id="MobiDB-lite"/>
    </source>
</evidence>
<protein>
    <recommendedName>
        <fullName evidence="3">DUF6534 domain-containing protein</fullName>
    </recommendedName>
</protein>
<evidence type="ECO:0000259" key="3">
    <source>
        <dbReference type="Pfam" id="PF20152"/>
    </source>
</evidence>
<keyword evidence="2" id="KW-1133">Transmembrane helix</keyword>
<keyword evidence="5" id="KW-1185">Reference proteome</keyword>
<dbReference type="PANTHER" id="PTHR40465">
    <property type="entry name" value="CHROMOSOME 1, WHOLE GENOME SHOTGUN SEQUENCE"/>
    <property type="match status" value="1"/>
</dbReference>
<sequence>MSEPQTLLAGPLFVGVVLNWALFGALVIQLYDYHSYFRTRDRLIVKILVHWVSTVEVVQTVFITHTAWWVLVRNWGISDGLPWTGTYIPILNGLASASVQAFYAWRIWQFEIRFLDMFGIKYAVKMSAVVIVLTALTQFAAGIWVAIEFIRASRNIADIALIRAPAETWLIGSFVCDLLIAVVMVFLLMSVRRGSNNKRTMLMINNLIVNTVETGAITAVLALTELILYETSPNTYMHIAVEFVLGRLYCNVLLAALNGRARETDRVPDRKLGNITSVNFQPGGTELTAGPINFNRAGGHSADDSLSGPTNVATASDSDGGTTKKSYSLW</sequence>
<organism evidence="4 5">
    <name type="scientific">Mycena sanguinolenta</name>
    <dbReference type="NCBI Taxonomy" id="230812"/>
    <lineage>
        <taxon>Eukaryota</taxon>
        <taxon>Fungi</taxon>
        <taxon>Dikarya</taxon>
        <taxon>Basidiomycota</taxon>
        <taxon>Agaricomycotina</taxon>
        <taxon>Agaricomycetes</taxon>
        <taxon>Agaricomycetidae</taxon>
        <taxon>Agaricales</taxon>
        <taxon>Marasmiineae</taxon>
        <taxon>Mycenaceae</taxon>
        <taxon>Mycena</taxon>
    </lineage>
</organism>
<keyword evidence="2" id="KW-0812">Transmembrane</keyword>